<dbReference type="CDD" id="cd09087">
    <property type="entry name" value="Ape1-like_AP-endo"/>
    <property type="match status" value="1"/>
</dbReference>
<organism evidence="11 12">
    <name type="scientific">Diacronema lutheri</name>
    <name type="common">Unicellular marine alga</name>
    <name type="synonym">Monochrysis lutheri</name>
    <dbReference type="NCBI Taxonomy" id="2081491"/>
    <lineage>
        <taxon>Eukaryota</taxon>
        <taxon>Haptista</taxon>
        <taxon>Haptophyta</taxon>
        <taxon>Pavlovophyceae</taxon>
        <taxon>Pavlovales</taxon>
        <taxon>Pavlovaceae</taxon>
        <taxon>Diacronema</taxon>
    </lineage>
</organism>
<feature type="binding site" evidence="5">
    <location>
        <position position="190"/>
    </location>
    <ligand>
        <name>Mg(2+)</name>
        <dbReference type="ChEBI" id="CHEBI:18420"/>
        <label>1</label>
    </ligand>
</feature>
<dbReference type="GO" id="GO:0008311">
    <property type="term" value="F:double-stranded DNA 3'-5' DNA exonuclease activity"/>
    <property type="evidence" value="ECO:0007669"/>
    <property type="project" value="TreeGrafter"/>
</dbReference>
<dbReference type="SUPFAM" id="SSF56219">
    <property type="entry name" value="DNase I-like"/>
    <property type="match status" value="1"/>
</dbReference>
<evidence type="ECO:0000256" key="1">
    <source>
        <dbReference type="ARBA" id="ARBA00007092"/>
    </source>
</evidence>
<evidence type="ECO:0000256" key="8">
    <source>
        <dbReference type="SAM" id="MobiDB-lite"/>
    </source>
</evidence>
<keyword evidence="7" id="KW-0227">DNA damage</keyword>
<comment type="similarity">
    <text evidence="1 7">Belongs to the DNA repair enzymes AP/ExoA family.</text>
</comment>
<protein>
    <recommendedName>
        <fullName evidence="7">DNA-(apurinic or apyrimidinic site) endonuclease</fullName>
        <ecNumber evidence="7">3.1.-.-</ecNumber>
    </recommendedName>
</protein>
<feature type="binding site" evidence="5">
    <location>
        <position position="317"/>
    </location>
    <ligand>
        <name>Mg(2+)</name>
        <dbReference type="ChEBI" id="CHEBI:18420"/>
        <label>1</label>
    </ligand>
</feature>
<dbReference type="NCBIfam" id="TIGR00633">
    <property type="entry name" value="xth"/>
    <property type="match status" value="1"/>
</dbReference>
<evidence type="ECO:0000313" key="11">
    <source>
        <dbReference type="EMBL" id="KAG8458606.1"/>
    </source>
</evidence>
<dbReference type="PROSITE" id="PS51435">
    <property type="entry name" value="AP_NUCLEASE_F1_4"/>
    <property type="match status" value="1"/>
</dbReference>
<feature type="binding site" evidence="5">
    <location>
        <position position="319"/>
    </location>
    <ligand>
        <name>Mg(2+)</name>
        <dbReference type="ChEBI" id="CHEBI:18420"/>
        <label>1</label>
    </ligand>
</feature>
<feature type="compositionally biased region" description="Basic and acidic residues" evidence="8">
    <location>
        <begin position="37"/>
        <end position="53"/>
    </location>
</feature>
<keyword evidence="7" id="KW-0234">DNA repair</keyword>
<dbReference type="InterPro" id="IPR004808">
    <property type="entry name" value="AP_endonuc_1"/>
</dbReference>
<accession>A0A8J5X1U1</accession>
<sequence>MRTRAASLLLLVAPHAQAHQLRLARAQLLMSPRRLVRSPDAHTRGAIRADERQPVSPAEPAASARKRAPRAGDGAPPDESVAKRAMPAASKKRAAAAATAEAAMPVAEAAPAAAGAKLSRAGQLAARALVPRALTPRRAPPEKADDSLTLVSWNVGGLRAWLADAARRADLASTALAACPNGPDIIFLLETKLQPGAMEEQAREALGEALEGYDAHFFSSSGAKKGYSGVCALVRRACQLPLEVVRGIGECDDEGRAITLRTARPGCAPLDVVGAYVPNSGEGLKRLDYRVGEWDPALRRHVRGAHADGRAVCVIGDLNVAHLDADIWNWGESASKNKALEKGAGLTPQERASFATLLAECGLVDGFRALHPDASGCFSYWSVRASGRPVNRGLRLDYALVTAAMASPDEATSGWALHDCFILDELNTRGDHAAVAITLVSRA</sequence>
<dbReference type="OrthoDB" id="498125at2759"/>
<evidence type="ECO:0000256" key="6">
    <source>
        <dbReference type="PIRSR" id="PIRSR604808-3"/>
    </source>
</evidence>
<dbReference type="EC" id="3.1.-.-" evidence="7"/>
<evidence type="ECO:0000259" key="10">
    <source>
        <dbReference type="Pfam" id="PF03372"/>
    </source>
</evidence>
<keyword evidence="3" id="KW-0378">Hydrolase</keyword>
<feature type="binding site" evidence="5">
    <location>
        <position position="154"/>
    </location>
    <ligand>
        <name>Mg(2+)</name>
        <dbReference type="ChEBI" id="CHEBI:18420"/>
        <label>1</label>
    </ligand>
</feature>
<dbReference type="Proteomes" id="UP000751190">
    <property type="component" value="Unassembled WGS sequence"/>
</dbReference>
<feature type="signal peptide" evidence="9">
    <location>
        <begin position="1"/>
        <end position="18"/>
    </location>
</feature>
<feature type="site" description="Important for catalytic activity" evidence="6">
    <location>
        <position position="397"/>
    </location>
</feature>
<name>A0A8J5X1U1_DIALT</name>
<evidence type="ECO:0000256" key="3">
    <source>
        <dbReference type="ARBA" id="ARBA00022801"/>
    </source>
</evidence>
<keyword evidence="2 5" id="KW-0479">Metal-binding</keyword>
<keyword evidence="9" id="KW-0732">Signal</keyword>
<dbReference type="PANTHER" id="PTHR22748:SF6">
    <property type="entry name" value="DNA-(APURINIC OR APYRIMIDINIC SITE) ENDONUCLEASE"/>
    <property type="match status" value="1"/>
</dbReference>
<dbReference type="GO" id="GO:0005634">
    <property type="term" value="C:nucleus"/>
    <property type="evidence" value="ECO:0007669"/>
    <property type="project" value="TreeGrafter"/>
</dbReference>
<evidence type="ECO:0000256" key="2">
    <source>
        <dbReference type="ARBA" id="ARBA00022723"/>
    </source>
</evidence>
<dbReference type="InterPro" id="IPR036691">
    <property type="entry name" value="Endo/exonu/phosph_ase_sf"/>
</dbReference>
<proteinExistence type="inferred from homology"/>
<feature type="region of interest" description="Disordered" evidence="8">
    <location>
        <begin position="35"/>
        <end position="88"/>
    </location>
</feature>
<gene>
    <name evidence="11" type="ORF">KFE25_008403</name>
</gene>
<evidence type="ECO:0000256" key="4">
    <source>
        <dbReference type="ARBA" id="ARBA00022842"/>
    </source>
</evidence>
<dbReference type="EMBL" id="JAGTXO010000049">
    <property type="protein sequence ID" value="KAG8458606.1"/>
    <property type="molecule type" value="Genomic_DNA"/>
</dbReference>
<dbReference type="InterPro" id="IPR005135">
    <property type="entry name" value="Endo/exonuclease/phosphatase"/>
</dbReference>
<comment type="cofactor">
    <cofactor evidence="5 7">
        <name>Mg(2+)</name>
        <dbReference type="ChEBI" id="CHEBI:18420"/>
    </cofactor>
    <cofactor evidence="5 7">
        <name>Mn(2+)</name>
        <dbReference type="ChEBI" id="CHEBI:29035"/>
    </cofactor>
    <text evidence="5 7">Probably binds two magnesium or manganese ions per subunit.</text>
</comment>
<evidence type="ECO:0000256" key="9">
    <source>
        <dbReference type="SAM" id="SignalP"/>
    </source>
</evidence>
<dbReference type="GO" id="GO:0006284">
    <property type="term" value="P:base-excision repair"/>
    <property type="evidence" value="ECO:0007669"/>
    <property type="project" value="TreeGrafter"/>
</dbReference>
<feature type="site" description="Transition state stabilizer" evidence="6">
    <location>
        <position position="319"/>
    </location>
</feature>
<dbReference type="PANTHER" id="PTHR22748">
    <property type="entry name" value="AP ENDONUCLEASE"/>
    <property type="match status" value="1"/>
</dbReference>
<comment type="caution">
    <text evidence="11">The sequence shown here is derived from an EMBL/GenBank/DDBJ whole genome shotgun (WGS) entry which is preliminary data.</text>
</comment>
<evidence type="ECO:0000256" key="5">
    <source>
        <dbReference type="PIRSR" id="PIRSR604808-2"/>
    </source>
</evidence>
<keyword evidence="4 5" id="KW-0460">Magnesium</keyword>
<dbReference type="GO" id="GO:0008081">
    <property type="term" value="F:phosphoric diester hydrolase activity"/>
    <property type="evidence" value="ECO:0007669"/>
    <property type="project" value="TreeGrafter"/>
</dbReference>
<keyword evidence="5" id="KW-0464">Manganese</keyword>
<keyword evidence="12" id="KW-1185">Reference proteome</keyword>
<dbReference type="GO" id="GO:0046872">
    <property type="term" value="F:metal ion binding"/>
    <property type="evidence" value="ECO:0007669"/>
    <property type="project" value="UniProtKB-KW"/>
</dbReference>
<feature type="domain" description="Endonuclease/exonuclease/phosphatase" evidence="10">
    <location>
        <begin position="151"/>
        <end position="409"/>
    </location>
</feature>
<dbReference type="AlphaFoldDB" id="A0A8J5X1U1"/>
<evidence type="ECO:0000256" key="7">
    <source>
        <dbReference type="RuleBase" id="RU362131"/>
    </source>
</evidence>
<feature type="chain" id="PRO_5035296671" description="DNA-(apurinic or apyrimidinic site) endonuclease" evidence="9">
    <location>
        <begin position="19"/>
        <end position="443"/>
    </location>
</feature>
<evidence type="ECO:0000313" key="12">
    <source>
        <dbReference type="Proteomes" id="UP000751190"/>
    </source>
</evidence>
<dbReference type="Gene3D" id="3.60.10.10">
    <property type="entry name" value="Endonuclease/exonuclease/phosphatase"/>
    <property type="match status" value="1"/>
</dbReference>
<dbReference type="Pfam" id="PF03372">
    <property type="entry name" value="Exo_endo_phos"/>
    <property type="match status" value="1"/>
</dbReference>
<reference evidence="11" key="1">
    <citation type="submission" date="2021-05" db="EMBL/GenBank/DDBJ databases">
        <title>The genome of the haptophyte Pavlova lutheri (Diacronema luteri, Pavlovales) - a model for lipid biosynthesis in eukaryotic algae.</title>
        <authorList>
            <person name="Hulatt C.J."/>
            <person name="Posewitz M.C."/>
        </authorList>
    </citation>
    <scope>NUCLEOTIDE SEQUENCE</scope>
    <source>
        <strain evidence="11">NIVA-4/92</strain>
    </source>
</reference>
<dbReference type="GO" id="GO:0003906">
    <property type="term" value="F:DNA-(apurinic or apyrimidinic site) endonuclease activity"/>
    <property type="evidence" value="ECO:0007669"/>
    <property type="project" value="TreeGrafter"/>
</dbReference>